<keyword evidence="1" id="KW-0694">RNA-binding</keyword>
<reference evidence="4 5" key="1">
    <citation type="submission" date="2016-05" db="EMBL/GenBank/DDBJ databases">
        <title>Nuclear genome of Blastocystis sp. subtype 1 NandII.</title>
        <authorList>
            <person name="Gentekaki E."/>
            <person name="Curtis B."/>
            <person name="Stairs C."/>
            <person name="Eme L."/>
            <person name="Herman E."/>
            <person name="Klimes V."/>
            <person name="Arias M.C."/>
            <person name="Elias M."/>
            <person name="Hilliou F."/>
            <person name="Klute M."/>
            <person name="Malik S.-B."/>
            <person name="Pightling A."/>
            <person name="Rachubinski R."/>
            <person name="Salas D."/>
            <person name="Schlacht A."/>
            <person name="Suga H."/>
            <person name="Archibald J."/>
            <person name="Ball S.G."/>
            <person name="Clark G."/>
            <person name="Dacks J."/>
            <person name="Van Der Giezen M."/>
            <person name="Tsaousis A."/>
            <person name="Roger A."/>
        </authorList>
    </citation>
    <scope>NUCLEOTIDE SEQUENCE [LARGE SCALE GENOMIC DNA]</scope>
    <source>
        <strain evidence="5">ATCC 50177 / NandII</strain>
    </source>
</reference>
<feature type="compositionally biased region" description="Basic and acidic residues" evidence="2">
    <location>
        <begin position="321"/>
        <end position="333"/>
    </location>
</feature>
<dbReference type="OrthoDB" id="417481at2759"/>
<organism evidence="4 5">
    <name type="scientific">Blastocystis sp. subtype 1 (strain ATCC 50177 / NandII)</name>
    <dbReference type="NCBI Taxonomy" id="478820"/>
    <lineage>
        <taxon>Eukaryota</taxon>
        <taxon>Sar</taxon>
        <taxon>Stramenopiles</taxon>
        <taxon>Bigyra</taxon>
        <taxon>Opalozoa</taxon>
        <taxon>Opalinata</taxon>
        <taxon>Blastocystidae</taxon>
        <taxon>Blastocystis</taxon>
    </lineage>
</organism>
<dbReference type="PROSITE" id="PS50102">
    <property type="entry name" value="RRM"/>
    <property type="match status" value="1"/>
</dbReference>
<feature type="domain" description="RRM" evidence="3">
    <location>
        <begin position="340"/>
        <end position="415"/>
    </location>
</feature>
<evidence type="ECO:0000313" key="4">
    <source>
        <dbReference type="EMBL" id="OAO13465.1"/>
    </source>
</evidence>
<dbReference type="Proteomes" id="UP000078348">
    <property type="component" value="Unassembled WGS sequence"/>
</dbReference>
<protein>
    <submittedName>
        <fullName evidence="4">MEI2-like protein</fullName>
    </submittedName>
</protein>
<dbReference type="AlphaFoldDB" id="A0A196S8T8"/>
<dbReference type="Gene3D" id="3.30.70.330">
    <property type="match status" value="1"/>
</dbReference>
<dbReference type="InterPro" id="IPR000504">
    <property type="entry name" value="RRM_dom"/>
</dbReference>
<evidence type="ECO:0000256" key="1">
    <source>
        <dbReference type="PROSITE-ProRule" id="PRU00176"/>
    </source>
</evidence>
<dbReference type="SMART" id="SM00360">
    <property type="entry name" value="RRM"/>
    <property type="match status" value="1"/>
</dbReference>
<evidence type="ECO:0000259" key="3">
    <source>
        <dbReference type="PROSITE" id="PS50102"/>
    </source>
</evidence>
<dbReference type="SUPFAM" id="SSF54928">
    <property type="entry name" value="RNA-binding domain, RBD"/>
    <property type="match status" value="1"/>
</dbReference>
<comment type="caution">
    <text evidence="4">The sequence shown here is derived from an EMBL/GenBank/DDBJ whole genome shotgun (WGS) entry which is preliminary data.</text>
</comment>
<dbReference type="InterPro" id="IPR035979">
    <property type="entry name" value="RBD_domain_sf"/>
</dbReference>
<dbReference type="GO" id="GO:0003723">
    <property type="term" value="F:RNA binding"/>
    <property type="evidence" value="ECO:0007669"/>
    <property type="project" value="UniProtKB-UniRule"/>
</dbReference>
<proteinExistence type="predicted"/>
<evidence type="ECO:0000256" key="2">
    <source>
        <dbReference type="SAM" id="MobiDB-lite"/>
    </source>
</evidence>
<gene>
    <name evidence="4" type="ORF">AV274_4855</name>
</gene>
<sequence>MKESFDAPAGDFPLSRTPQYPSDSGHAPFFSDLPLNGEDASYRRFSGLNGYPSMATSSPHLMDSYLHHSNHRASDGFEQPSMLDSYYSRQPTYSMPLRDADRLGPLDAASPDSFLYQSPPLVPPQPQYAGVRPIPPLPPRDFPPSASLSKKTPPPLPPRSSLGGLSSMPTLREAYSATMERPFVPSLLQDPLSASTRTSMTGGVSGAMTSGMTGGVNGITGGVGGAMTSGMAGGMNGMTGGMGGGVNGAANSMASSRGSWAAVAAMAPRANPSATTTATAGTANTAGTAGTAGTMTATAAPFVSGQSAERRDRGRNHEKKRSPGEDVDIEKLRSGEETRSAVMIRNIPNRFSVEEFCELLDPYVEGKYTILNMPQDSKTRRNLGYCFIQFNTVADLIHAYECLQGKTWPKSESVKKCRFCYAKIQGDPNAVQAEAENAPKETVEEP</sequence>
<feature type="compositionally biased region" description="Pro residues" evidence="2">
    <location>
        <begin position="133"/>
        <end position="142"/>
    </location>
</feature>
<keyword evidence="5" id="KW-1185">Reference proteome</keyword>
<feature type="region of interest" description="Disordered" evidence="2">
    <location>
        <begin position="272"/>
        <end position="333"/>
    </location>
</feature>
<name>A0A196S8T8_BLAHN</name>
<dbReference type="InterPro" id="IPR012677">
    <property type="entry name" value="Nucleotide-bd_a/b_plait_sf"/>
</dbReference>
<accession>A0A196S8T8</accession>
<evidence type="ECO:0000313" key="5">
    <source>
        <dbReference type="Proteomes" id="UP000078348"/>
    </source>
</evidence>
<feature type="region of interest" description="Disordered" evidence="2">
    <location>
        <begin position="1"/>
        <end position="33"/>
    </location>
</feature>
<feature type="region of interest" description="Disordered" evidence="2">
    <location>
        <begin position="96"/>
        <end position="167"/>
    </location>
</feature>
<dbReference type="EMBL" id="LXWW01000390">
    <property type="protein sequence ID" value="OAO13465.1"/>
    <property type="molecule type" value="Genomic_DNA"/>
</dbReference>
<dbReference type="Pfam" id="PF04059">
    <property type="entry name" value="RRM_2"/>
    <property type="match status" value="1"/>
</dbReference>
<dbReference type="InterPro" id="IPR007201">
    <property type="entry name" value="Mei2-like_Rrm_C"/>
</dbReference>
<feature type="compositionally biased region" description="Low complexity" evidence="2">
    <location>
        <begin position="272"/>
        <end position="300"/>
    </location>
</feature>